<dbReference type="Proteomes" id="UP000034589">
    <property type="component" value="Unassembled WGS sequence"/>
</dbReference>
<name>A0A0G1VJT1_9BACT</name>
<gene>
    <name evidence="1" type="ORF">UY39_C0026G0003</name>
</gene>
<accession>A0A0G1VJT1</accession>
<evidence type="ECO:0000313" key="1">
    <source>
        <dbReference type="EMBL" id="KKW06748.1"/>
    </source>
</evidence>
<evidence type="ECO:0000313" key="2">
    <source>
        <dbReference type="Proteomes" id="UP000034589"/>
    </source>
</evidence>
<dbReference type="EMBL" id="LCPV01000026">
    <property type="protein sequence ID" value="KKW06748.1"/>
    <property type="molecule type" value="Genomic_DNA"/>
</dbReference>
<sequence>MGIEETPSLPEKRDAEREMKTIRDFVHAYRDEHDITPTPGLKSELSCIGFGEGFNLFFRQLTLTVDGDGEWKSLEDPEIRKLALEEIEAQNRDAKNLQDD</sequence>
<proteinExistence type="predicted"/>
<protein>
    <submittedName>
        <fullName evidence="1">Uncharacterized protein</fullName>
    </submittedName>
</protein>
<dbReference type="AlphaFoldDB" id="A0A0G1VJT1"/>
<reference evidence="1 2" key="1">
    <citation type="journal article" date="2015" name="Nature">
        <title>rRNA introns, odd ribosomes, and small enigmatic genomes across a large radiation of phyla.</title>
        <authorList>
            <person name="Brown C.T."/>
            <person name="Hug L.A."/>
            <person name="Thomas B.C."/>
            <person name="Sharon I."/>
            <person name="Castelle C.J."/>
            <person name="Singh A."/>
            <person name="Wilkins M.J."/>
            <person name="Williams K.H."/>
            <person name="Banfield J.F."/>
        </authorList>
    </citation>
    <scope>NUCLEOTIDE SEQUENCE [LARGE SCALE GENOMIC DNA]</scope>
</reference>
<organism evidence="1 2">
    <name type="scientific">Candidatus Kaiserbacteria bacterium GW2011_GWC2_49_12</name>
    <dbReference type="NCBI Taxonomy" id="1618675"/>
    <lineage>
        <taxon>Bacteria</taxon>
        <taxon>Candidatus Kaiseribacteriota</taxon>
    </lineage>
</organism>
<comment type="caution">
    <text evidence="1">The sequence shown here is derived from an EMBL/GenBank/DDBJ whole genome shotgun (WGS) entry which is preliminary data.</text>
</comment>